<dbReference type="PROSITE" id="PS50405">
    <property type="entry name" value="GST_CTER"/>
    <property type="match status" value="1"/>
</dbReference>
<dbReference type="SFLD" id="SFLDG01152">
    <property type="entry name" value="Main.3:_Omega-_and_Tau-like"/>
    <property type="match status" value="1"/>
</dbReference>
<dbReference type="Pfam" id="PF02798">
    <property type="entry name" value="GST_N"/>
    <property type="match status" value="1"/>
</dbReference>
<dbReference type="SFLD" id="SFLDG00358">
    <property type="entry name" value="Main_(cytGST)"/>
    <property type="match status" value="1"/>
</dbReference>
<dbReference type="STRING" id="13333.U5CM34"/>
<dbReference type="InterPro" id="IPR036282">
    <property type="entry name" value="Glutathione-S-Trfase_C_sf"/>
</dbReference>
<keyword evidence="7" id="KW-1185">Reference proteome</keyword>
<keyword evidence="1 3" id="KW-0808">Transferase</keyword>
<proteinExistence type="inferred from homology"/>
<evidence type="ECO:0000256" key="1">
    <source>
        <dbReference type="ARBA" id="ARBA00022679"/>
    </source>
</evidence>
<dbReference type="SUPFAM" id="SSF52833">
    <property type="entry name" value="Thioredoxin-like"/>
    <property type="match status" value="1"/>
</dbReference>
<evidence type="ECO:0000256" key="3">
    <source>
        <dbReference type="RuleBase" id="RU369102"/>
    </source>
</evidence>
<name>U5CM34_AMBTC</name>
<reference evidence="7" key="1">
    <citation type="journal article" date="2013" name="Science">
        <title>The Amborella genome and the evolution of flowering plants.</title>
        <authorList>
            <consortium name="Amborella Genome Project"/>
        </authorList>
    </citation>
    <scope>NUCLEOTIDE SEQUENCE [LARGE SCALE GENOMIC DNA]</scope>
</reference>
<dbReference type="SFLD" id="SFLDS00019">
    <property type="entry name" value="Glutathione_Transferase_(cytos"/>
    <property type="match status" value="1"/>
</dbReference>
<protein>
    <recommendedName>
        <fullName evidence="3">Glutathione S-transferase</fullName>
        <ecNumber evidence="3">2.5.1.18</ecNumber>
    </recommendedName>
</protein>
<dbReference type="OMA" id="YISETWP"/>
<dbReference type="PANTHER" id="PTHR11260">
    <property type="entry name" value="GLUTATHIONE S-TRANSFERASE, GST, SUPERFAMILY, GST DOMAIN CONTAINING"/>
    <property type="match status" value="1"/>
</dbReference>
<dbReference type="KEGG" id="atr:18442435"/>
<keyword evidence="3" id="KW-0963">Cytoplasm</keyword>
<feature type="domain" description="GST C-terminal" evidence="5">
    <location>
        <begin position="91"/>
        <end position="226"/>
    </location>
</feature>
<dbReference type="Gene3D" id="3.40.30.10">
    <property type="entry name" value="Glutaredoxin"/>
    <property type="match status" value="1"/>
</dbReference>
<dbReference type="PANTHER" id="PTHR11260:SF676">
    <property type="entry name" value="GLUTATHIONE S-TRANSFERASE U8"/>
    <property type="match status" value="1"/>
</dbReference>
<dbReference type="Gramene" id="ERN14181">
    <property type="protein sequence ID" value="ERN14181"/>
    <property type="gene ID" value="AMTR_s00033p00051010"/>
</dbReference>
<dbReference type="EMBL" id="KI392557">
    <property type="protein sequence ID" value="ERN14181.1"/>
    <property type="molecule type" value="Genomic_DNA"/>
</dbReference>
<dbReference type="Proteomes" id="UP000017836">
    <property type="component" value="Unassembled WGS sequence"/>
</dbReference>
<comment type="catalytic activity">
    <reaction evidence="2 3">
        <text>RX + glutathione = an S-substituted glutathione + a halide anion + H(+)</text>
        <dbReference type="Rhea" id="RHEA:16437"/>
        <dbReference type="ChEBI" id="CHEBI:15378"/>
        <dbReference type="ChEBI" id="CHEBI:16042"/>
        <dbReference type="ChEBI" id="CHEBI:17792"/>
        <dbReference type="ChEBI" id="CHEBI:57925"/>
        <dbReference type="ChEBI" id="CHEBI:90779"/>
        <dbReference type="EC" id="2.5.1.18"/>
    </reaction>
</comment>
<dbReference type="FunFam" id="3.40.30.10:FF:000014">
    <property type="entry name" value="Tau class glutathione S-transferase"/>
    <property type="match status" value="1"/>
</dbReference>
<dbReference type="GO" id="GO:0006749">
    <property type="term" value="P:glutathione metabolic process"/>
    <property type="evidence" value="ECO:0000318"/>
    <property type="project" value="GO_Central"/>
</dbReference>
<dbReference type="eggNOG" id="KOG0406">
    <property type="taxonomic scope" value="Eukaryota"/>
</dbReference>
<dbReference type="InterPro" id="IPR004045">
    <property type="entry name" value="Glutathione_S-Trfase_N"/>
</dbReference>
<dbReference type="Gene3D" id="1.20.1050.10">
    <property type="match status" value="1"/>
</dbReference>
<dbReference type="OrthoDB" id="202840at2759"/>
<comment type="function">
    <text evidence="3">Is involved in the conjugation of reduced glutathione to a wide number of exogenous and endogenous hydrophobic electrophiles.</text>
</comment>
<gene>
    <name evidence="6" type="ORF">AMTR_s00033p00051010</name>
</gene>
<dbReference type="AlphaFoldDB" id="U5CM34"/>
<comment type="subcellular location">
    <subcellularLocation>
        <location evidence="3">Cytoplasm</location>
        <location evidence="3">Cytosol</location>
    </subcellularLocation>
</comment>
<dbReference type="InterPro" id="IPR040079">
    <property type="entry name" value="Glutathione_S-Trfase"/>
</dbReference>
<evidence type="ECO:0000313" key="6">
    <source>
        <dbReference type="EMBL" id="ERN14181.1"/>
    </source>
</evidence>
<evidence type="ECO:0000313" key="7">
    <source>
        <dbReference type="Proteomes" id="UP000017836"/>
    </source>
</evidence>
<comment type="similarity">
    <text evidence="3">Belongs to the GST superfamily.</text>
</comment>
<dbReference type="InterPro" id="IPR010987">
    <property type="entry name" value="Glutathione-S-Trfase_C-like"/>
</dbReference>
<dbReference type="PROSITE" id="PS50404">
    <property type="entry name" value="GST_NTER"/>
    <property type="match status" value="1"/>
</dbReference>
<dbReference type="SUPFAM" id="SSF47616">
    <property type="entry name" value="GST C-terminal domain-like"/>
    <property type="match status" value="1"/>
</dbReference>
<dbReference type="InterPro" id="IPR036249">
    <property type="entry name" value="Thioredoxin-like_sf"/>
</dbReference>
<dbReference type="GO" id="GO:0005829">
    <property type="term" value="C:cytosol"/>
    <property type="evidence" value="ECO:0007669"/>
    <property type="project" value="UniProtKB-SubCell"/>
</dbReference>
<dbReference type="InterPro" id="IPR045073">
    <property type="entry name" value="Omega/Tau-like"/>
</dbReference>
<dbReference type="GO" id="GO:0005737">
    <property type="term" value="C:cytoplasm"/>
    <property type="evidence" value="ECO:0000318"/>
    <property type="project" value="GO_Central"/>
</dbReference>
<dbReference type="GO" id="GO:0004364">
    <property type="term" value="F:glutathione transferase activity"/>
    <property type="evidence" value="ECO:0000318"/>
    <property type="project" value="GO_Central"/>
</dbReference>
<evidence type="ECO:0000256" key="2">
    <source>
        <dbReference type="ARBA" id="ARBA00047960"/>
    </source>
</evidence>
<dbReference type="EC" id="2.5.1.18" evidence="3"/>
<dbReference type="CDD" id="cd03058">
    <property type="entry name" value="GST_N_Tau"/>
    <property type="match status" value="1"/>
</dbReference>
<accession>U5CM34</accession>
<sequence length="234" mass="26420">MASAGKEVKLIGSWPSPFSLRIELALKLKGISYDYIDEDLTNKSPLLLKSNPINKRIPVLLHNGNPIPESFIVLEYISETWPESPNLLPQNPYDKARVRFWVDYFEKKVTENCRAILATEDKEMERTVAMIRENLKVFEDGLLRDYGGENPFFNGENNPGLLGLVVGSFSTWYKVMGEIAGAKLIEEEKTPAFSSWLSAVCNVEVVREKQLEYGKVLAVAKRMRDINLAAKHGA</sequence>
<dbReference type="HOGENOM" id="CLU_011226_18_1_1"/>
<evidence type="ECO:0000259" key="4">
    <source>
        <dbReference type="PROSITE" id="PS50404"/>
    </source>
</evidence>
<feature type="domain" description="GST N-terminal" evidence="4">
    <location>
        <begin position="6"/>
        <end position="85"/>
    </location>
</feature>
<dbReference type="CDD" id="cd03185">
    <property type="entry name" value="GST_C_Tau"/>
    <property type="match status" value="1"/>
</dbReference>
<dbReference type="InterPro" id="IPR045074">
    <property type="entry name" value="GST_C_Tau"/>
</dbReference>
<organism evidence="6 7">
    <name type="scientific">Amborella trichopoda</name>
    <dbReference type="NCBI Taxonomy" id="13333"/>
    <lineage>
        <taxon>Eukaryota</taxon>
        <taxon>Viridiplantae</taxon>
        <taxon>Streptophyta</taxon>
        <taxon>Embryophyta</taxon>
        <taxon>Tracheophyta</taxon>
        <taxon>Spermatophyta</taxon>
        <taxon>Magnoliopsida</taxon>
        <taxon>Amborellales</taxon>
        <taxon>Amborellaceae</taxon>
        <taxon>Amborella</taxon>
    </lineage>
</organism>
<evidence type="ECO:0000259" key="5">
    <source>
        <dbReference type="PROSITE" id="PS50405"/>
    </source>
</evidence>